<evidence type="ECO:0000313" key="2">
    <source>
        <dbReference type="EMBL" id="WAR17425.1"/>
    </source>
</evidence>
<evidence type="ECO:0000256" key="1">
    <source>
        <dbReference type="SAM" id="Phobius"/>
    </source>
</evidence>
<protein>
    <submittedName>
        <fullName evidence="2">Uncharacterized protein</fullName>
    </submittedName>
</protein>
<proteinExistence type="predicted"/>
<keyword evidence="3" id="KW-1185">Reference proteome</keyword>
<organism evidence="2 3">
    <name type="scientific">Mya arenaria</name>
    <name type="common">Soft-shell clam</name>
    <dbReference type="NCBI Taxonomy" id="6604"/>
    <lineage>
        <taxon>Eukaryota</taxon>
        <taxon>Metazoa</taxon>
        <taxon>Spiralia</taxon>
        <taxon>Lophotrochozoa</taxon>
        <taxon>Mollusca</taxon>
        <taxon>Bivalvia</taxon>
        <taxon>Autobranchia</taxon>
        <taxon>Heteroconchia</taxon>
        <taxon>Euheterodonta</taxon>
        <taxon>Imparidentia</taxon>
        <taxon>Neoheterodontei</taxon>
        <taxon>Myida</taxon>
        <taxon>Myoidea</taxon>
        <taxon>Myidae</taxon>
        <taxon>Mya</taxon>
    </lineage>
</organism>
<reference evidence="2" key="1">
    <citation type="submission" date="2022-11" db="EMBL/GenBank/DDBJ databases">
        <title>Centuries of genome instability and evolution in soft-shell clam transmissible cancer (bioRxiv).</title>
        <authorList>
            <person name="Hart S.F.M."/>
            <person name="Yonemitsu M.A."/>
            <person name="Giersch R.M."/>
            <person name="Beal B.F."/>
            <person name="Arriagada G."/>
            <person name="Davis B.W."/>
            <person name="Ostrander E.A."/>
            <person name="Goff S.P."/>
            <person name="Metzger M.J."/>
        </authorList>
    </citation>
    <scope>NUCLEOTIDE SEQUENCE</scope>
    <source>
        <strain evidence="2">MELC-2E11</strain>
        <tissue evidence="2">Siphon/mantle</tissue>
    </source>
</reference>
<dbReference type="EMBL" id="CP111021">
    <property type="protein sequence ID" value="WAR17425.1"/>
    <property type="molecule type" value="Genomic_DNA"/>
</dbReference>
<accession>A0ABY7F699</accession>
<name>A0ABY7F699_MYAAR</name>
<feature type="transmembrane region" description="Helical" evidence="1">
    <location>
        <begin position="20"/>
        <end position="40"/>
    </location>
</feature>
<keyword evidence="1" id="KW-0812">Transmembrane</keyword>
<dbReference type="Proteomes" id="UP001164746">
    <property type="component" value="Chromosome 10"/>
</dbReference>
<keyword evidence="1" id="KW-1133">Transmembrane helix</keyword>
<sequence>MNDKLKLMLELVPVEKRYSAMASMKSLMFVMVLVAVTLTSDGRRRRACRKDGATGNCAEVVGRRGALKGVGLCQKQGGTCMHFLRRGSTKCACIEVKPGTVRLF</sequence>
<evidence type="ECO:0000313" key="3">
    <source>
        <dbReference type="Proteomes" id="UP001164746"/>
    </source>
</evidence>
<keyword evidence="1" id="KW-0472">Membrane</keyword>
<gene>
    <name evidence="2" type="ORF">MAR_032019</name>
</gene>